<keyword evidence="1" id="KW-0472">Membrane</keyword>
<keyword evidence="5" id="KW-1185">Reference proteome</keyword>
<dbReference type="EMBL" id="BJWJ01000008">
    <property type="protein sequence ID" value="GEM04081.1"/>
    <property type="molecule type" value="Genomic_DNA"/>
</dbReference>
<evidence type="ECO:0000256" key="1">
    <source>
        <dbReference type="SAM" id="Phobius"/>
    </source>
</evidence>
<evidence type="ECO:0000313" key="4">
    <source>
        <dbReference type="Proteomes" id="UP000199139"/>
    </source>
</evidence>
<evidence type="ECO:0000313" key="3">
    <source>
        <dbReference type="EMBL" id="SFS76699.1"/>
    </source>
</evidence>
<evidence type="ECO:0000313" key="5">
    <source>
        <dbReference type="Proteomes" id="UP000321773"/>
    </source>
</evidence>
<dbReference type="EMBL" id="FPAI01000009">
    <property type="protein sequence ID" value="SFS76699.1"/>
    <property type="molecule type" value="Genomic_DNA"/>
</dbReference>
<dbReference type="AlphaFoldDB" id="A0A1I6SIF5"/>
<dbReference type="Proteomes" id="UP000321773">
    <property type="component" value="Unassembled WGS sequence"/>
</dbReference>
<evidence type="ECO:0008006" key="6">
    <source>
        <dbReference type="Google" id="ProtNLM"/>
    </source>
</evidence>
<evidence type="ECO:0000313" key="2">
    <source>
        <dbReference type="EMBL" id="GEM04081.1"/>
    </source>
</evidence>
<name>A0A1I6SIF5_9BACI</name>
<reference evidence="2 5" key="2">
    <citation type="submission" date="2019-07" db="EMBL/GenBank/DDBJ databases">
        <title>Whole genome shotgun sequence of Halolactibacillus miurensis NBRC 100873.</title>
        <authorList>
            <person name="Hosoyama A."/>
            <person name="Uohara A."/>
            <person name="Ohji S."/>
            <person name="Ichikawa N."/>
        </authorList>
    </citation>
    <scope>NUCLEOTIDE SEQUENCE [LARGE SCALE GENOMIC DNA]</scope>
    <source>
        <strain evidence="2 5">NBRC 100873</strain>
    </source>
</reference>
<gene>
    <name evidence="2" type="ORF">HMI01_10690</name>
    <name evidence="3" type="ORF">SAMN05421668_10973</name>
</gene>
<keyword evidence="1" id="KW-0812">Transmembrane</keyword>
<keyword evidence="1" id="KW-1133">Transmembrane helix</keyword>
<proteinExistence type="predicted"/>
<dbReference type="RefSeq" id="WP_089853972.1">
    <property type="nucleotide sequence ID" value="NZ_BJWJ01000008.1"/>
</dbReference>
<reference evidence="3 4" key="1">
    <citation type="submission" date="2016-10" db="EMBL/GenBank/DDBJ databases">
        <authorList>
            <person name="de Groot N.N."/>
        </authorList>
    </citation>
    <scope>NUCLEOTIDE SEQUENCE [LARGE SCALE GENOMIC DNA]</scope>
    <source>
        <strain evidence="3 4">DSM 17074</strain>
    </source>
</reference>
<feature type="transmembrane region" description="Helical" evidence="1">
    <location>
        <begin position="12"/>
        <end position="30"/>
    </location>
</feature>
<dbReference type="STRING" id="306541.SAMN05421668_10973"/>
<dbReference type="Proteomes" id="UP000199139">
    <property type="component" value="Unassembled WGS sequence"/>
</dbReference>
<sequence length="201" mass="23112">MLNPNKLRLKYFLIPFISLMIIFFFLTFIATTNSIKRSTNDFEAEASRIAIAYSNVLAKSNEAYTTITKLLDDKLALSAQGINQEIDMATNTSLQQLADKYYVDDIHYYNANREIILSNVPEYIGWQVPTDHPINDVLNDTGDFLIEDIRKDTEGNDFFKYAYLRQKDNYFLQIGLLADDVHQILQSFELEGVIDDIISLS</sequence>
<protein>
    <recommendedName>
        <fullName evidence="6">Methyl-accepting chemotaxis protein</fullName>
    </recommendedName>
</protein>
<dbReference type="OrthoDB" id="369336at2"/>
<accession>A0A1I6SIF5</accession>
<organism evidence="3 4">
    <name type="scientific">Halolactibacillus miurensis</name>
    <dbReference type="NCBI Taxonomy" id="306541"/>
    <lineage>
        <taxon>Bacteria</taxon>
        <taxon>Bacillati</taxon>
        <taxon>Bacillota</taxon>
        <taxon>Bacilli</taxon>
        <taxon>Bacillales</taxon>
        <taxon>Bacillaceae</taxon>
        <taxon>Halolactibacillus</taxon>
    </lineage>
</organism>